<dbReference type="eggNOG" id="COG1595">
    <property type="taxonomic scope" value="Bacteria"/>
</dbReference>
<dbReference type="NCBIfam" id="TIGR02937">
    <property type="entry name" value="sigma70-ECF"/>
    <property type="match status" value="1"/>
</dbReference>
<keyword evidence="9" id="KW-1185">Reference proteome</keyword>
<evidence type="ECO:0000313" key="9">
    <source>
        <dbReference type="Proteomes" id="UP000018439"/>
    </source>
</evidence>
<dbReference type="InterPro" id="IPR014284">
    <property type="entry name" value="RNA_pol_sigma-70_dom"/>
</dbReference>
<evidence type="ECO:0000256" key="5">
    <source>
        <dbReference type="ARBA" id="ARBA00023163"/>
    </source>
</evidence>
<gene>
    <name evidence="8" type="ORF">Bcop_1779</name>
</gene>
<evidence type="ECO:0000313" key="8">
    <source>
        <dbReference type="EMBL" id="EGJ71969.1"/>
    </source>
</evidence>
<dbReference type="HOGENOM" id="CLU_047691_4_4_10"/>
<dbReference type="PANTHER" id="PTHR43133">
    <property type="entry name" value="RNA POLYMERASE ECF-TYPE SIGMA FACTO"/>
    <property type="match status" value="1"/>
</dbReference>
<dbReference type="InterPro" id="IPR013325">
    <property type="entry name" value="RNA_pol_sigma_r2"/>
</dbReference>
<dbReference type="InterPro" id="IPR007627">
    <property type="entry name" value="RNA_pol_sigma70_r2"/>
</dbReference>
<dbReference type="Gene3D" id="1.10.1740.10">
    <property type="match status" value="1"/>
</dbReference>
<dbReference type="Proteomes" id="UP000018439">
    <property type="component" value="Chromosome"/>
</dbReference>
<organism evidence="8 9">
    <name type="scientific">Bacteroides coprosuis DSM 18011</name>
    <dbReference type="NCBI Taxonomy" id="679937"/>
    <lineage>
        <taxon>Bacteria</taxon>
        <taxon>Pseudomonadati</taxon>
        <taxon>Bacteroidota</taxon>
        <taxon>Bacteroidia</taxon>
        <taxon>Bacteroidales</taxon>
        <taxon>Bacteroidaceae</taxon>
        <taxon>Bacteroides</taxon>
    </lineage>
</organism>
<comment type="similarity">
    <text evidence="1">Belongs to the sigma-70 factor family. ECF subfamily.</text>
</comment>
<sequence length="166" mass="19393">MTANEFKAEYLPHKLKLYRVAFCLLKHSEDAEDAVQETYVKLWGIKDSLDAIRNSEAYCTTLVKNISLDMLRTRQRKGYSISIDEAVIPSKDSPAEQQMQAKYQLKVMMRWLETLPSVQRNVFVCRHQQGLSIKEIAQQLSLTEVNVKVILSRLRKELKEELNRYE</sequence>
<feature type="domain" description="RNA polymerase sigma-70 region 2" evidence="6">
    <location>
        <begin position="13"/>
        <end position="76"/>
    </location>
</feature>
<dbReference type="CDD" id="cd06171">
    <property type="entry name" value="Sigma70_r4"/>
    <property type="match status" value="1"/>
</dbReference>
<dbReference type="OrthoDB" id="795989at2"/>
<reference evidence="8 9" key="1">
    <citation type="journal article" date="2011" name="Stand. Genomic Sci.">
        <title>Non-contiguous finished genome sequence of Bacteroides coprosuis type strain (PC139).</title>
        <authorList>
            <person name="Land M."/>
            <person name="Held B."/>
            <person name="Gronow S."/>
            <person name="Abt B."/>
            <person name="Lucas S."/>
            <person name="Del Rio T.G."/>
            <person name="Nolan M."/>
            <person name="Tice H."/>
            <person name="Cheng J.F."/>
            <person name="Pitluck S."/>
            <person name="Liolios K."/>
            <person name="Pagani I."/>
            <person name="Ivanova N."/>
            <person name="Mavromatis K."/>
            <person name="Mikhailova N."/>
            <person name="Pati A."/>
            <person name="Tapia R."/>
            <person name="Han C."/>
            <person name="Goodwin L."/>
            <person name="Chen A."/>
            <person name="Palaniappan K."/>
            <person name="Hauser L."/>
            <person name="Brambilla E.M."/>
            <person name="Rohde M."/>
            <person name="Goker M."/>
            <person name="Detter J.C."/>
            <person name="Woyke T."/>
            <person name="Bristow J."/>
            <person name="Eisen J.A."/>
            <person name="Markowitz V."/>
            <person name="Hugenholtz P."/>
            <person name="Kyrpides N.C."/>
            <person name="Klenk H.P."/>
            <person name="Lapidus A."/>
        </authorList>
    </citation>
    <scope>NUCLEOTIDE SEQUENCE</scope>
    <source>
        <strain evidence="8 9">DSM 18011</strain>
    </source>
</reference>
<evidence type="ECO:0000259" key="6">
    <source>
        <dbReference type="Pfam" id="PF04542"/>
    </source>
</evidence>
<evidence type="ECO:0000259" key="7">
    <source>
        <dbReference type="Pfam" id="PF08281"/>
    </source>
</evidence>
<name>F3ZRG1_9BACE</name>
<dbReference type="GO" id="GO:0006352">
    <property type="term" value="P:DNA-templated transcription initiation"/>
    <property type="evidence" value="ECO:0007669"/>
    <property type="project" value="InterPro"/>
</dbReference>
<dbReference type="EMBL" id="CM001167">
    <property type="protein sequence ID" value="EGJ71969.1"/>
    <property type="molecule type" value="Genomic_DNA"/>
</dbReference>
<dbReference type="InterPro" id="IPR013324">
    <property type="entry name" value="RNA_pol_sigma_r3/r4-like"/>
</dbReference>
<dbReference type="InterPro" id="IPR013249">
    <property type="entry name" value="RNA_pol_sigma70_r4_t2"/>
</dbReference>
<dbReference type="GO" id="GO:0016987">
    <property type="term" value="F:sigma factor activity"/>
    <property type="evidence" value="ECO:0007669"/>
    <property type="project" value="UniProtKB-KW"/>
</dbReference>
<dbReference type="Gene3D" id="1.10.10.10">
    <property type="entry name" value="Winged helix-like DNA-binding domain superfamily/Winged helix DNA-binding domain"/>
    <property type="match status" value="1"/>
</dbReference>
<dbReference type="Pfam" id="PF08281">
    <property type="entry name" value="Sigma70_r4_2"/>
    <property type="match status" value="1"/>
</dbReference>
<evidence type="ECO:0000256" key="2">
    <source>
        <dbReference type="ARBA" id="ARBA00023015"/>
    </source>
</evidence>
<dbReference type="SUPFAM" id="SSF88659">
    <property type="entry name" value="Sigma3 and sigma4 domains of RNA polymerase sigma factors"/>
    <property type="match status" value="1"/>
</dbReference>
<evidence type="ECO:0000256" key="3">
    <source>
        <dbReference type="ARBA" id="ARBA00023082"/>
    </source>
</evidence>
<dbReference type="STRING" id="679937.Bcop_1779"/>
<evidence type="ECO:0000256" key="4">
    <source>
        <dbReference type="ARBA" id="ARBA00023125"/>
    </source>
</evidence>
<protein>
    <submittedName>
        <fullName evidence="8">RNA polymerase, sigma-24 subunit, ECF subfamily</fullName>
    </submittedName>
</protein>
<accession>F3ZRG1</accession>
<dbReference type="InterPro" id="IPR036388">
    <property type="entry name" value="WH-like_DNA-bd_sf"/>
</dbReference>
<dbReference type="AlphaFoldDB" id="F3ZRG1"/>
<feature type="domain" description="RNA polymerase sigma factor 70 region 4 type 2" evidence="7">
    <location>
        <begin position="109"/>
        <end position="158"/>
    </location>
</feature>
<dbReference type="GO" id="GO:0003677">
    <property type="term" value="F:DNA binding"/>
    <property type="evidence" value="ECO:0007669"/>
    <property type="project" value="UniProtKB-KW"/>
</dbReference>
<keyword evidence="5" id="KW-0804">Transcription</keyword>
<dbReference type="SUPFAM" id="SSF88946">
    <property type="entry name" value="Sigma2 domain of RNA polymerase sigma factors"/>
    <property type="match status" value="1"/>
</dbReference>
<proteinExistence type="inferred from homology"/>
<keyword evidence="4" id="KW-0238">DNA-binding</keyword>
<evidence type="ECO:0000256" key="1">
    <source>
        <dbReference type="ARBA" id="ARBA00010641"/>
    </source>
</evidence>
<keyword evidence="2" id="KW-0805">Transcription regulation</keyword>
<keyword evidence="3" id="KW-0731">Sigma factor</keyword>
<dbReference type="InterPro" id="IPR039425">
    <property type="entry name" value="RNA_pol_sigma-70-like"/>
</dbReference>
<dbReference type="Pfam" id="PF04542">
    <property type="entry name" value="Sigma70_r2"/>
    <property type="match status" value="1"/>
</dbReference>
<dbReference type="PANTHER" id="PTHR43133:SF8">
    <property type="entry name" value="RNA POLYMERASE SIGMA FACTOR HI_1459-RELATED"/>
    <property type="match status" value="1"/>
</dbReference>